<feature type="transmembrane region" description="Helical" evidence="9">
    <location>
        <begin position="246"/>
        <end position="268"/>
    </location>
</feature>
<keyword evidence="7 9" id="KW-0472">Membrane</keyword>
<dbReference type="PROSITE" id="PS00216">
    <property type="entry name" value="SUGAR_TRANSPORT_1"/>
    <property type="match status" value="1"/>
</dbReference>
<keyword evidence="12" id="KW-1185">Reference proteome</keyword>
<evidence type="ECO:0000256" key="4">
    <source>
        <dbReference type="ARBA" id="ARBA00022597"/>
    </source>
</evidence>
<dbReference type="InterPro" id="IPR003663">
    <property type="entry name" value="Sugar/inositol_transpt"/>
</dbReference>
<keyword evidence="6 9" id="KW-1133">Transmembrane helix</keyword>
<evidence type="ECO:0000256" key="7">
    <source>
        <dbReference type="ARBA" id="ARBA00023136"/>
    </source>
</evidence>
<dbReference type="Pfam" id="PF00083">
    <property type="entry name" value="Sugar_tr"/>
    <property type="match status" value="1"/>
</dbReference>
<reference evidence="11 12" key="1">
    <citation type="journal article" date="2015" name="Nat. Commun.">
        <title>Outbred genome sequencing and CRISPR/Cas9 gene editing in butterflies.</title>
        <authorList>
            <person name="Li X."/>
            <person name="Fan D."/>
            <person name="Zhang W."/>
            <person name="Liu G."/>
            <person name="Zhang L."/>
            <person name="Zhao L."/>
            <person name="Fang X."/>
            <person name="Chen L."/>
            <person name="Dong Y."/>
            <person name="Chen Y."/>
            <person name="Ding Y."/>
            <person name="Zhao R."/>
            <person name="Feng M."/>
            <person name="Zhu Y."/>
            <person name="Feng Y."/>
            <person name="Jiang X."/>
            <person name="Zhu D."/>
            <person name="Xiang H."/>
            <person name="Feng X."/>
            <person name="Li S."/>
            <person name="Wang J."/>
            <person name="Zhang G."/>
            <person name="Kronforst M.R."/>
            <person name="Wang W."/>
        </authorList>
    </citation>
    <scope>NUCLEOTIDE SEQUENCE [LARGE SCALE GENOMIC DNA]</scope>
    <source>
        <strain evidence="11">Ya'a_city_454_Pm</strain>
        <tissue evidence="11">Whole body</tissue>
    </source>
</reference>
<accession>A0A0N1PHB1</accession>
<feature type="transmembrane region" description="Helical" evidence="9">
    <location>
        <begin position="288"/>
        <end position="308"/>
    </location>
</feature>
<feature type="transmembrane region" description="Helical" evidence="9">
    <location>
        <begin position="418"/>
        <end position="437"/>
    </location>
</feature>
<dbReference type="FunFam" id="1.20.1250.20:FF:000218">
    <property type="entry name" value="facilitated trehalose transporter Tret1"/>
    <property type="match status" value="1"/>
</dbReference>
<dbReference type="GO" id="GO:0005886">
    <property type="term" value="C:plasma membrane"/>
    <property type="evidence" value="ECO:0007669"/>
    <property type="project" value="UniProtKB-SubCell"/>
</dbReference>
<gene>
    <name evidence="11" type="ORF">RR48_05812</name>
</gene>
<protein>
    <submittedName>
        <fullName evidence="11">Facilitated trehalose transporter Tret1</fullName>
    </submittedName>
</protein>
<dbReference type="PROSITE" id="PS50850">
    <property type="entry name" value="MFS"/>
    <property type="match status" value="1"/>
</dbReference>
<dbReference type="InterPro" id="IPR050549">
    <property type="entry name" value="MFS_Trehalose_Transporter"/>
</dbReference>
<keyword evidence="8" id="KW-0325">Glycoprotein</keyword>
<feature type="transmembrane region" description="Helical" evidence="9">
    <location>
        <begin position="59"/>
        <end position="79"/>
    </location>
</feature>
<evidence type="ECO:0000256" key="5">
    <source>
        <dbReference type="ARBA" id="ARBA00022692"/>
    </source>
</evidence>
<feature type="transmembrane region" description="Helical" evidence="9">
    <location>
        <begin position="86"/>
        <end position="105"/>
    </location>
</feature>
<feature type="transmembrane region" description="Helical" evidence="9">
    <location>
        <begin position="12"/>
        <end position="32"/>
    </location>
</feature>
<evidence type="ECO:0000256" key="2">
    <source>
        <dbReference type="ARBA" id="ARBA00022448"/>
    </source>
</evidence>
<evidence type="ECO:0000313" key="11">
    <source>
        <dbReference type="EMBL" id="KPJ18874.1"/>
    </source>
</evidence>
<dbReference type="InParanoid" id="A0A0N1PHB1"/>
<keyword evidence="2" id="KW-0813">Transport</keyword>
<evidence type="ECO:0000256" key="3">
    <source>
        <dbReference type="ARBA" id="ARBA00022475"/>
    </source>
</evidence>
<dbReference type="AlphaFoldDB" id="A0A0N1PHB1"/>
<evidence type="ECO:0000256" key="9">
    <source>
        <dbReference type="SAM" id="Phobius"/>
    </source>
</evidence>
<dbReference type="InterPro" id="IPR036259">
    <property type="entry name" value="MFS_trans_sf"/>
</dbReference>
<dbReference type="EMBL" id="KQ459986">
    <property type="protein sequence ID" value="KPJ18874.1"/>
    <property type="molecule type" value="Genomic_DNA"/>
</dbReference>
<evidence type="ECO:0000256" key="6">
    <source>
        <dbReference type="ARBA" id="ARBA00022989"/>
    </source>
</evidence>
<keyword evidence="3" id="KW-1003">Cell membrane</keyword>
<keyword evidence="4" id="KW-0762">Sugar transport</keyword>
<comment type="subcellular location">
    <subcellularLocation>
        <location evidence="1">Cell membrane</location>
        <topology evidence="1">Multi-pass membrane protein</topology>
    </subcellularLocation>
</comment>
<dbReference type="PANTHER" id="PTHR48021">
    <property type="match status" value="1"/>
</dbReference>
<dbReference type="PANTHER" id="PTHR48021:SF1">
    <property type="entry name" value="GH07001P-RELATED"/>
    <property type="match status" value="1"/>
</dbReference>
<evidence type="ECO:0000313" key="12">
    <source>
        <dbReference type="Proteomes" id="UP000053240"/>
    </source>
</evidence>
<feature type="domain" description="Major facilitator superfamily (MFS) profile" evidence="10">
    <location>
        <begin position="15"/>
        <end position="441"/>
    </location>
</feature>
<feature type="transmembrane region" description="Helical" evidence="9">
    <location>
        <begin position="169"/>
        <end position="190"/>
    </location>
</feature>
<feature type="transmembrane region" description="Helical" evidence="9">
    <location>
        <begin position="347"/>
        <end position="373"/>
    </location>
</feature>
<dbReference type="Gene3D" id="1.20.1250.20">
    <property type="entry name" value="MFS general substrate transporter like domains"/>
    <property type="match status" value="1"/>
</dbReference>
<feature type="transmembrane region" description="Helical" evidence="9">
    <location>
        <begin position="111"/>
        <end position="133"/>
    </location>
</feature>
<keyword evidence="5 9" id="KW-0812">Transmembrane</keyword>
<proteinExistence type="predicted"/>
<evidence type="ECO:0000256" key="8">
    <source>
        <dbReference type="ARBA" id="ARBA00023180"/>
    </source>
</evidence>
<feature type="transmembrane region" description="Helical" evidence="9">
    <location>
        <begin position="315"/>
        <end position="335"/>
    </location>
</feature>
<evidence type="ECO:0000256" key="1">
    <source>
        <dbReference type="ARBA" id="ARBA00004651"/>
    </source>
</evidence>
<dbReference type="SUPFAM" id="SSF103473">
    <property type="entry name" value="MFS general substrate transporter"/>
    <property type="match status" value="1"/>
</dbReference>
<dbReference type="InterPro" id="IPR005829">
    <property type="entry name" value="Sugar_transporter_CS"/>
</dbReference>
<dbReference type="InterPro" id="IPR005828">
    <property type="entry name" value="MFS_sugar_transport-like"/>
</dbReference>
<sequence>MLPICKAPRFKQYAIVLIVNLGVITTGMSLAWPSPMLVKLGNETESPLHRPITDEEGSWIASVGALCNTFTLCFLGMLIDRIGRKYCVILTCLPKILISIIFIFAKEAWVLILGRAVIGSADFFLFTAVPIYASEIADKETRGSLGTLLQMLSSLGIALTKSIGPFVSYTTYSIVFAAMNLLVAIPVLFLPDSPYYLFSKGKTNQAMNTLTSLRGSEELAKEELAMYSVAVNTEKVNKIKLLKDRVFLKSLGIAIVLCIMSQFTGFNAVSYYLQTILVSTNTNVMPEVASLVISLIQILAAICAAIVTDRWKRTHILLSSFIGIFIGLVALGLFFKLTEEKQEVIGFLNYLPMISLIIVIYCYSAGIGSLFWVLVPELFDGPGRALGVTIAMVVVSFLIFITTKFFPLLTMAIGPAMTYWSFSIICVISCIYVYFCVPDTNGKTFNEIQKELSGEEAREINEKNAK</sequence>
<feature type="transmembrane region" description="Helical" evidence="9">
    <location>
        <begin position="385"/>
        <end position="406"/>
    </location>
</feature>
<name>A0A0N1PHB1_PAPMA</name>
<organism evidence="11 12">
    <name type="scientific">Papilio machaon</name>
    <name type="common">Old World swallowtail butterfly</name>
    <dbReference type="NCBI Taxonomy" id="76193"/>
    <lineage>
        <taxon>Eukaryota</taxon>
        <taxon>Metazoa</taxon>
        <taxon>Ecdysozoa</taxon>
        <taxon>Arthropoda</taxon>
        <taxon>Hexapoda</taxon>
        <taxon>Insecta</taxon>
        <taxon>Pterygota</taxon>
        <taxon>Neoptera</taxon>
        <taxon>Endopterygota</taxon>
        <taxon>Lepidoptera</taxon>
        <taxon>Glossata</taxon>
        <taxon>Ditrysia</taxon>
        <taxon>Papilionoidea</taxon>
        <taxon>Papilionidae</taxon>
        <taxon>Papilioninae</taxon>
        <taxon>Papilio</taxon>
    </lineage>
</organism>
<evidence type="ECO:0000259" key="10">
    <source>
        <dbReference type="PROSITE" id="PS50850"/>
    </source>
</evidence>
<dbReference type="GO" id="GO:0022857">
    <property type="term" value="F:transmembrane transporter activity"/>
    <property type="evidence" value="ECO:0007669"/>
    <property type="project" value="InterPro"/>
</dbReference>
<dbReference type="PRINTS" id="PR00171">
    <property type="entry name" value="SUGRTRNSPORT"/>
</dbReference>
<feature type="transmembrane region" description="Helical" evidence="9">
    <location>
        <begin position="145"/>
        <end position="163"/>
    </location>
</feature>
<dbReference type="InterPro" id="IPR020846">
    <property type="entry name" value="MFS_dom"/>
</dbReference>
<dbReference type="Proteomes" id="UP000053240">
    <property type="component" value="Unassembled WGS sequence"/>
</dbReference>